<dbReference type="Pfam" id="PF00931">
    <property type="entry name" value="NB-ARC"/>
    <property type="match status" value="1"/>
</dbReference>
<feature type="domain" description="Disease resistance R13L4/SHOC-2-like LRR" evidence="7">
    <location>
        <begin position="585"/>
        <end position="898"/>
    </location>
</feature>
<dbReference type="Gene3D" id="1.10.10.10">
    <property type="entry name" value="Winged helix-like DNA-binding domain superfamily/Winged helix DNA-binding domain"/>
    <property type="match status" value="1"/>
</dbReference>
<dbReference type="PANTHER" id="PTHR23155">
    <property type="entry name" value="DISEASE RESISTANCE PROTEIN RP"/>
    <property type="match status" value="1"/>
</dbReference>
<evidence type="ECO:0000256" key="2">
    <source>
        <dbReference type="ARBA" id="ARBA00022741"/>
    </source>
</evidence>
<evidence type="ECO:0000259" key="6">
    <source>
        <dbReference type="Pfam" id="PF23559"/>
    </source>
</evidence>
<dbReference type="SUPFAM" id="SSF52540">
    <property type="entry name" value="P-loop containing nucleoside triphosphate hydrolases"/>
    <property type="match status" value="1"/>
</dbReference>
<keyword evidence="2" id="KW-0547">Nucleotide-binding</keyword>
<dbReference type="InterPro" id="IPR002182">
    <property type="entry name" value="NB-ARC"/>
</dbReference>
<dbReference type="PANTHER" id="PTHR23155:SF1052">
    <property type="entry name" value="DISEASE RESISTANCE PROTEIN RPM1"/>
    <property type="match status" value="1"/>
</dbReference>
<dbReference type="InterPro" id="IPR036388">
    <property type="entry name" value="WH-like_DNA-bd_sf"/>
</dbReference>
<keyword evidence="1" id="KW-0677">Repeat</keyword>
<dbReference type="Proteomes" id="UP001187192">
    <property type="component" value="Unassembled WGS sequence"/>
</dbReference>
<dbReference type="Pfam" id="PF23559">
    <property type="entry name" value="WHD_DRP"/>
    <property type="match status" value="1"/>
</dbReference>
<name>A0AA87ZFG6_FICCA</name>
<dbReference type="GO" id="GO:0098542">
    <property type="term" value="P:defense response to other organism"/>
    <property type="evidence" value="ECO:0007669"/>
    <property type="project" value="TreeGrafter"/>
</dbReference>
<evidence type="ECO:0000259" key="4">
    <source>
        <dbReference type="Pfam" id="PF00931"/>
    </source>
</evidence>
<dbReference type="CDD" id="cd14798">
    <property type="entry name" value="RX-CC_like"/>
    <property type="match status" value="1"/>
</dbReference>
<sequence>MAEIVVGIVKDKLASWIREEVSSLSDVDKEVAEIARELVTIHCVLKDADRRAETEGDNIITDGVKEWVNELREIAFEVEDVVSEYRHHHMAEQPHHPNNNQQGLVGEFLQKIASFLFFCCSRLKQRHELAMQIKGIKSRLSEFHTRSERYGFKAIQKGSTSTTTSQNTVASYYVYPQMASDEPQEKQLVGIESARDELIGILLDESSQFRVTSVVGMGGSGKTTLAQEVYNHVQGSFQCHAWIQVRQPYDIEAILKTLIRELFKSTNESIPWEIDTMAGVAELIYNLRAYLRGKKYLVIFDDVRKEVFWGDIGYVLMGDNVGGRILITTRNMEVAKFRSSFHIHKMQPLPKQKAWELFCKQAFGAEDCPRQLKEISDDIVERCEGLPLAIKLISRLLSTKNKIASEWRKLHKSLGSELGKTNTSKILSFSYNDLPNYYIKSCFLYFGMFPQHHSIRQGRLIRQWIAEGFVKPGNNRRLEEVAQEHMKVLIDRSLVEVSLVDVMGKPKECRVHDLLHELILDKTNNLRFCQVLQRNDEPNNEGGEARRLSINNCSNDLLEGIKSRRIHSILVFYENKTLNSEVPVFTTNFKFLKVLDFEDAQGLDHLPEDIGKLFDLRYLSVRGTKVKMLPKSLGKLENLETLDLKRSLVSEIPAEVINTLCKLRCLYTYYVEDIDGQHYFKIVGAKLEAGFGSLKALRKLYHIEADAEVVDRGLFKELRNLTQLRTFGIIKLRNEDGRELCSCIERMEQLESLTICATGENEFIDLKSISSPPKFLERLSLFGRLRKLPECFTEFRHLIKIRLAYSTLEDDPIEVLQNMHNLLQLFISHNAYVGEKLHFKEGVFPILKKLSVEDLGGLRSLIIEETALPKLETLLIGPCPRLDDVPSGLQHLRKLKTLFFVNMSPDYMMLQDFRSALQVPSVIFSYIDEQAKQQWLTLPILLEYQVGFQKGMF</sequence>
<evidence type="ECO:0000259" key="5">
    <source>
        <dbReference type="Pfam" id="PF18052"/>
    </source>
</evidence>
<dbReference type="Gene3D" id="1.10.8.430">
    <property type="entry name" value="Helical domain of apoptotic protease-activating factors"/>
    <property type="match status" value="1"/>
</dbReference>
<dbReference type="Pfam" id="PF18052">
    <property type="entry name" value="Rx_N"/>
    <property type="match status" value="1"/>
</dbReference>
<dbReference type="Gene3D" id="3.80.10.10">
    <property type="entry name" value="Ribonuclease Inhibitor"/>
    <property type="match status" value="1"/>
</dbReference>
<dbReference type="FunFam" id="3.40.50.300:FF:001091">
    <property type="entry name" value="Probable disease resistance protein At1g61300"/>
    <property type="match status" value="1"/>
</dbReference>
<reference evidence="8" key="1">
    <citation type="submission" date="2023-07" db="EMBL/GenBank/DDBJ databases">
        <title>draft genome sequence of fig (Ficus carica).</title>
        <authorList>
            <person name="Takahashi T."/>
            <person name="Nishimura K."/>
        </authorList>
    </citation>
    <scope>NUCLEOTIDE SEQUENCE</scope>
</reference>
<evidence type="ECO:0000259" key="7">
    <source>
        <dbReference type="Pfam" id="PF23598"/>
    </source>
</evidence>
<evidence type="ECO:0000256" key="3">
    <source>
        <dbReference type="ARBA" id="ARBA00022821"/>
    </source>
</evidence>
<evidence type="ECO:0000256" key="1">
    <source>
        <dbReference type="ARBA" id="ARBA00022737"/>
    </source>
</evidence>
<dbReference type="SUPFAM" id="SSF52058">
    <property type="entry name" value="L domain-like"/>
    <property type="match status" value="1"/>
</dbReference>
<dbReference type="Gene3D" id="3.40.50.300">
    <property type="entry name" value="P-loop containing nucleotide triphosphate hydrolases"/>
    <property type="match status" value="1"/>
</dbReference>
<dbReference type="PRINTS" id="PR00364">
    <property type="entry name" value="DISEASERSIST"/>
</dbReference>
<dbReference type="InterPro" id="IPR042197">
    <property type="entry name" value="Apaf_helical"/>
</dbReference>
<comment type="caution">
    <text evidence="8">The sequence shown here is derived from an EMBL/GenBank/DDBJ whole genome shotgun (WGS) entry which is preliminary data.</text>
</comment>
<dbReference type="InterPro" id="IPR055414">
    <property type="entry name" value="LRR_R13L4/SHOC2-like"/>
</dbReference>
<accession>A0AA87ZFG6</accession>
<dbReference type="InterPro" id="IPR058922">
    <property type="entry name" value="WHD_DRP"/>
</dbReference>
<proteinExistence type="predicted"/>
<feature type="domain" description="Disease resistance N-terminal" evidence="5">
    <location>
        <begin position="5"/>
        <end position="96"/>
    </location>
</feature>
<dbReference type="InterPro" id="IPR032675">
    <property type="entry name" value="LRR_dom_sf"/>
</dbReference>
<dbReference type="InterPro" id="IPR044974">
    <property type="entry name" value="Disease_R_plants"/>
</dbReference>
<evidence type="ECO:0000313" key="8">
    <source>
        <dbReference type="EMBL" id="GMN32119.1"/>
    </source>
</evidence>
<dbReference type="AlphaFoldDB" id="A0AA87ZFG6"/>
<keyword evidence="9" id="KW-1185">Reference proteome</keyword>
<dbReference type="InterPro" id="IPR027417">
    <property type="entry name" value="P-loop_NTPase"/>
</dbReference>
<feature type="domain" description="Disease resistance protein winged helix" evidence="6">
    <location>
        <begin position="448"/>
        <end position="519"/>
    </location>
</feature>
<gene>
    <name evidence="8" type="ORF">TIFTF001_041683</name>
</gene>
<dbReference type="Gene3D" id="1.20.5.4130">
    <property type="match status" value="1"/>
</dbReference>
<protein>
    <submittedName>
        <fullName evidence="8">Uncharacterized protein</fullName>
    </submittedName>
</protein>
<dbReference type="InterPro" id="IPR041118">
    <property type="entry name" value="Rx_N"/>
</dbReference>
<dbReference type="Pfam" id="PF23598">
    <property type="entry name" value="LRR_14"/>
    <property type="match status" value="1"/>
</dbReference>
<keyword evidence="3" id="KW-0611">Plant defense</keyword>
<feature type="domain" description="NB-ARC" evidence="4">
    <location>
        <begin position="195"/>
        <end position="367"/>
    </location>
</feature>
<dbReference type="InterPro" id="IPR038005">
    <property type="entry name" value="RX-like_CC"/>
</dbReference>
<dbReference type="FunFam" id="1.10.10.10:FF:000322">
    <property type="entry name" value="Probable disease resistance protein At1g63360"/>
    <property type="match status" value="1"/>
</dbReference>
<dbReference type="EMBL" id="BTGU01001972">
    <property type="protein sequence ID" value="GMN32119.1"/>
    <property type="molecule type" value="Genomic_DNA"/>
</dbReference>
<organism evidence="8 9">
    <name type="scientific">Ficus carica</name>
    <name type="common">Common fig</name>
    <dbReference type="NCBI Taxonomy" id="3494"/>
    <lineage>
        <taxon>Eukaryota</taxon>
        <taxon>Viridiplantae</taxon>
        <taxon>Streptophyta</taxon>
        <taxon>Embryophyta</taxon>
        <taxon>Tracheophyta</taxon>
        <taxon>Spermatophyta</taxon>
        <taxon>Magnoliopsida</taxon>
        <taxon>eudicotyledons</taxon>
        <taxon>Gunneridae</taxon>
        <taxon>Pentapetalae</taxon>
        <taxon>rosids</taxon>
        <taxon>fabids</taxon>
        <taxon>Rosales</taxon>
        <taxon>Moraceae</taxon>
        <taxon>Ficeae</taxon>
        <taxon>Ficus</taxon>
    </lineage>
</organism>
<evidence type="ECO:0000313" key="9">
    <source>
        <dbReference type="Proteomes" id="UP001187192"/>
    </source>
</evidence>
<dbReference type="GO" id="GO:0043531">
    <property type="term" value="F:ADP binding"/>
    <property type="evidence" value="ECO:0007669"/>
    <property type="project" value="InterPro"/>
</dbReference>